<feature type="region of interest" description="Disordered" evidence="1">
    <location>
        <begin position="59"/>
        <end position="78"/>
    </location>
</feature>
<dbReference type="RefSeq" id="WP_310837173.1">
    <property type="nucleotide sequence ID" value="NZ_JAVLSM010000005.1"/>
</dbReference>
<protein>
    <submittedName>
        <fullName evidence="2">Uncharacterized protein</fullName>
    </submittedName>
</protein>
<name>A0AAE4G6Z5_9BURK</name>
<gene>
    <name evidence="2" type="ORF">RJN63_03265</name>
</gene>
<proteinExistence type="predicted"/>
<reference evidence="2" key="1">
    <citation type="submission" date="2023-02" db="EMBL/GenBank/DDBJ databases">
        <title>Description of Herbaspirillum huttiense subsp. nephrolepsisexaltata and Herbaspirillum huttiense subsp. lycopersicon.</title>
        <authorList>
            <person name="Poudel M."/>
            <person name="Sharma A."/>
            <person name="Goss E."/>
            <person name="Tapia J.H."/>
            <person name="Harmon C.M."/>
            <person name="Jones J.B."/>
        </authorList>
    </citation>
    <scope>NUCLEOTIDE SEQUENCE</scope>
    <source>
        <strain evidence="2">NC40101</strain>
    </source>
</reference>
<evidence type="ECO:0000256" key="1">
    <source>
        <dbReference type="SAM" id="MobiDB-lite"/>
    </source>
</evidence>
<organism evidence="2">
    <name type="scientific">Herbaspirillum huttiense subsp. nephrolepidis</name>
    <dbReference type="NCBI Taxonomy" id="3075126"/>
    <lineage>
        <taxon>Bacteria</taxon>
        <taxon>Pseudomonadati</taxon>
        <taxon>Pseudomonadota</taxon>
        <taxon>Betaproteobacteria</taxon>
        <taxon>Burkholderiales</taxon>
        <taxon>Oxalobacteraceae</taxon>
        <taxon>Herbaspirillum</taxon>
    </lineage>
</organism>
<comment type="caution">
    <text evidence="2">The sequence shown here is derived from an EMBL/GenBank/DDBJ whole genome shotgun (WGS) entry which is preliminary data.</text>
</comment>
<accession>A0AAE4G6Z5</accession>
<dbReference type="EMBL" id="JAVRAA010000001">
    <property type="protein sequence ID" value="MDT0335836.1"/>
    <property type="molecule type" value="Genomic_DNA"/>
</dbReference>
<evidence type="ECO:0000313" key="2">
    <source>
        <dbReference type="EMBL" id="MDT0335836.1"/>
    </source>
</evidence>
<sequence length="86" mass="10023">MLYDKARGDQDFRSVLERSMHYTRFLPYPPLRASGQSAVVYLRHCTIDIDLSMPQINKKGDHAPSAQKKRHRAGGVKNYQRFCKNR</sequence>
<dbReference type="AlphaFoldDB" id="A0AAE4G6Z5"/>